<feature type="domain" description="Thioester reductase (TE)" evidence="2">
    <location>
        <begin position="29"/>
        <end position="69"/>
    </location>
</feature>
<dbReference type="Gene3D" id="3.40.50.720">
    <property type="entry name" value="NAD(P)-binding Rossmann-like Domain"/>
    <property type="match status" value="1"/>
</dbReference>
<evidence type="ECO:0000259" key="2">
    <source>
        <dbReference type="Pfam" id="PF07993"/>
    </source>
</evidence>
<protein>
    <recommendedName>
        <fullName evidence="2">Thioester reductase (TE) domain-containing protein</fullName>
    </recommendedName>
</protein>
<proteinExistence type="predicted"/>
<dbReference type="SUPFAM" id="SSF51735">
    <property type="entry name" value="NAD(P)-binding Rossmann-fold domains"/>
    <property type="match status" value="1"/>
</dbReference>
<dbReference type="InterPro" id="IPR036291">
    <property type="entry name" value="NAD(P)-bd_dom_sf"/>
</dbReference>
<dbReference type="AlphaFoldDB" id="A0A699X9N2"/>
<evidence type="ECO:0000313" key="3">
    <source>
        <dbReference type="EMBL" id="GFD56309.1"/>
    </source>
</evidence>
<feature type="non-terminal residue" evidence="3">
    <location>
        <position position="71"/>
    </location>
</feature>
<dbReference type="Pfam" id="PF07993">
    <property type="entry name" value="NAD_binding_4"/>
    <property type="match status" value="1"/>
</dbReference>
<name>A0A699X9N2_TANCI</name>
<organism evidence="3">
    <name type="scientific">Tanacetum cinerariifolium</name>
    <name type="common">Dalmatian daisy</name>
    <name type="synonym">Chrysanthemum cinerariifolium</name>
    <dbReference type="NCBI Taxonomy" id="118510"/>
    <lineage>
        <taxon>Eukaryota</taxon>
        <taxon>Viridiplantae</taxon>
        <taxon>Streptophyta</taxon>
        <taxon>Embryophyta</taxon>
        <taxon>Tracheophyta</taxon>
        <taxon>Spermatophyta</taxon>
        <taxon>Magnoliopsida</taxon>
        <taxon>eudicotyledons</taxon>
        <taxon>Gunneridae</taxon>
        <taxon>Pentapetalae</taxon>
        <taxon>asterids</taxon>
        <taxon>campanulids</taxon>
        <taxon>Asterales</taxon>
        <taxon>Asteraceae</taxon>
        <taxon>Asteroideae</taxon>
        <taxon>Anthemideae</taxon>
        <taxon>Anthemidinae</taxon>
        <taxon>Tanacetum</taxon>
    </lineage>
</organism>
<reference evidence="3" key="1">
    <citation type="journal article" date="2019" name="Sci. Rep.">
        <title>Draft genome of Tanacetum cinerariifolium, the natural source of mosquito coil.</title>
        <authorList>
            <person name="Yamashiro T."/>
            <person name="Shiraishi A."/>
            <person name="Satake H."/>
            <person name="Nakayama K."/>
        </authorList>
    </citation>
    <scope>NUCLEOTIDE SEQUENCE</scope>
</reference>
<feature type="region of interest" description="Disordered" evidence="1">
    <location>
        <begin position="1"/>
        <end position="22"/>
    </location>
</feature>
<gene>
    <name evidence="3" type="ORF">Tci_928278</name>
</gene>
<dbReference type="InterPro" id="IPR013120">
    <property type="entry name" value="FAR_NAD-bd"/>
</dbReference>
<dbReference type="EMBL" id="BKCJ011827999">
    <property type="protein sequence ID" value="GFD56309.1"/>
    <property type="molecule type" value="Genomic_DNA"/>
</dbReference>
<evidence type="ECO:0000256" key="1">
    <source>
        <dbReference type="SAM" id="MobiDB-lite"/>
    </source>
</evidence>
<comment type="caution">
    <text evidence="3">The sequence shown here is derived from an EMBL/GenBank/DDBJ whole genome shotgun (WGS) entry which is preliminary data.</text>
</comment>
<sequence>MQDLVAKHSSFKTYEEENPVSPTSETIVLTGVTGGLGAHLLAQLVRDPAVSTVWALVRASSEHTALERTLH</sequence>
<accession>A0A699X9N2</accession>